<evidence type="ECO:0000313" key="9">
    <source>
        <dbReference type="Proteomes" id="UP001148184"/>
    </source>
</evidence>
<evidence type="ECO:0000313" key="8">
    <source>
        <dbReference type="EMBL" id="MDD1016022.1"/>
    </source>
</evidence>
<keyword evidence="3 8" id="KW-0418">Kinase</keyword>
<dbReference type="InterPro" id="IPR036457">
    <property type="entry name" value="PPM-type-like_dom_sf"/>
</dbReference>
<dbReference type="Pfam" id="PF13672">
    <property type="entry name" value="PP2C_2"/>
    <property type="match status" value="1"/>
</dbReference>
<reference evidence="8 9" key="1">
    <citation type="submission" date="2022-05" db="EMBL/GenBank/DDBJ databases">
        <title>Novel Pseudomonas spp. Isolated from a Rainbow Trout Aquaculture Facility.</title>
        <authorList>
            <person name="Testerman T."/>
            <person name="Graf J."/>
        </authorList>
    </citation>
    <scope>NUCLEOTIDE SEQUENCE [LARGE SCALE GENOMIC DNA]</scope>
    <source>
        <strain evidence="8 9">ID1025</strain>
    </source>
</reference>
<dbReference type="SMART" id="SM00331">
    <property type="entry name" value="PP2C_SIG"/>
    <property type="match status" value="1"/>
</dbReference>
<dbReference type="InterPro" id="IPR000719">
    <property type="entry name" value="Prot_kinase_dom"/>
</dbReference>
<dbReference type="PROSITE" id="PS50011">
    <property type="entry name" value="PROTEIN_KINASE_DOM"/>
    <property type="match status" value="1"/>
</dbReference>
<dbReference type="RefSeq" id="WP_273894700.1">
    <property type="nucleotide sequence ID" value="NZ_JAMDGP010000027.1"/>
</dbReference>
<dbReference type="InterPro" id="IPR011009">
    <property type="entry name" value="Kinase-like_dom_sf"/>
</dbReference>
<evidence type="ECO:0000259" key="6">
    <source>
        <dbReference type="PROSITE" id="PS50011"/>
    </source>
</evidence>
<evidence type="ECO:0000256" key="1">
    <source>
        <dbReference type="ARBA" id="ARBA00022679"/>
    </source>
</evidence>
<dbReference type="CDD" id="cd00143">
    <property type="entry name" value="PP2Cc"/>
    <property type="match status" value="1"/>
</dbReference>
<name>A0ABT5PCX1_9PSED</name>
<dbReference type="PROSITE" id="PS51746">
    <property type="entry name" value="PPM_2"/>
    <property type="match status" value="1"/>
</dbReference>
<accession>A0ABT5PCX1</accession>
<dbReference type="InterPro" id="IPR001932">
    <property type="entry name" value="PPM-type_phosphatase-like_dom"/>
</dbReference>
<sequence length="556" mass="62101">MTLQLSFAQASASGPREENQDALRLVTPNPELAASKGFLFALADGVSQCADGGLAARASLQALALDYYATPATWGVAQALDRLLLAQNRWLRANGGGQPLLTTLSALVLRGRRFTLAHVGDCRIYRWAAGQLQRISEDHVWDQPGMQHVLKRALGLDQHLQVDYLEGELQAGECFVLLSDGVWASLSEAQIRAVLREQIDLQDAAQTLVSSAHLSGSQDNASALLVRIEQLGASNLGDSLAQLQQWPLPSALRSGQIIDGWHIEQTLGHSRQSVLYRVRDQQQQPWLLKTLPAERKDEPGAQQGLLLEEWFLRRVAGRYFPEVHPAGKRQHLYYLMREYPGQTLAQLFAHNGPLPLAQWQSLAQQLLQAVGALHRRNILHRDIKPDNLHLGEDGQLRLLDFGLAFCPGLSEDRAHELPGTPSFIAPEAFEGEPPSPQQDLYSVAVALFYLLTGHYPYGEIEAFQHPRFTQAISASRYRPDLPDWLEHNLAQALRADPQQRFETAEQWLLLLEQGDRQQLSARPRPLLEREPLKVWRSLALLSLLLNLILLICLLKG</sequence>
<keyword evidence="9" id="KW-1185">Reference proteome</keyword>
<protein>
    <submittedName>
        <fullName evidence="8">Bifunctional protein-serine/threonine kinase/phosphatase</fullName>
    </submittedName>
</protein>
<comment type="caution">
    <text evidence="8">The sequence shown here is derived from an EMBL/GenBank/DDBJ whole genome shotgun (WGS) entry which is preliminary data.</text>
</comment>
<evidence type="ECO:0000259" key="7">
    <source>
        <dbReference type="PROSITE" id="PS51746"/>
    </source>
</evidence>
<dbReference type="Proteomes" id="UP001148184">
    <property type="component" value="Unassembled WGS sequence"/>
</dbReference>
<dbReference type="EMBL" id="JAMDGZ010000047">
    <property type="protein sequence ID" value="MDD1016022.1"/>
    <property type="molecule type" value="Genomic_DNA"/>
</dbReference>
<keyword evidence="4" id="KW-0067">ATP-binding</keyword>
<keyword evidence="5" id="KW-0472">Membrane</keyword>
<organism evidence="8 9">
    <name type="scientific">Pseudomonas rubra</name>
    <dbReference type="NCBI Taxonomy" id="2942627"/>
    <lineage>
        <taxon>Bacteria</taxon>
        <taxon>Pseudomonadati</taxon>
        <taxon>Pseudomonadota</taxon>
        <taxon>Gammaproteobacteria</taxon>
        <taxon>Pseudomonadales</taxon>
        <taxon>Pseudomonadaceae</taxon>
        <taxon>Pseudomonas</taxon>
    </lineage>
</organism>
<dbReference type="Gene3D" id="1.10.510.10">
    <property type="entry name" value="Transferase(Phosphotransferase) domain 1"/>
    <property type="match status" value="1"/>
</dbReference>
<dbReference type="Pfam" id="PF00069">
    <property type="entry name" value="Pkinase"/>
    <property type="match status" value="1"/>
</dbReference>
<dbReference type="SUPFAM" id="SSF56112">
    <property type="entry name" value="Protein kinase-like (PK-like)"/>
    <property type="match status" value="1"/>
</dbReference>
<keyword evidence="5" id="KW-0812">Transmembrane</keyword>
<feature type="domain" description="Protein kinase" evidence="6">
    <location>
        <begin position="261"/>
        <end position="527"/>
    </location>
</feature>
<evidence type="ECO:0000256" key="2">
    <source>
        <dbReference type="ARBA" id="ARBA00022741"/>
    </source>
</evidence>
<gene>
    <name evidence="8" type="ORF">M5G17_20305</name>
</gene>
<dbReference type="Gene3D" id="3.60.40.10">
    <property type="entry name" value="PPM-type phosphatase domain"/>
    <property type="match status" value="1"/>
</dbReference>
<keyword evidence="5" id="KW-1133">Transmembrane helix</keyword>
<dbReference type="SMART" id="SM00332">
    <property type="entry name" value="PP2Cc"/>
    <property type="match status" value="1"/>
</dbReference>
<dbReference type="GO" id="GO:0016301">
    <property type="term" value="F:kinase activity"/>
    <property type="evidence" value="ECO:0007669"/>
    <property type="project" value="UniProtKB-KW"/>
</dbReference>
<feature type="domain" description="PPM-type phosphatase" evidence="7">
    <location>
        <begin position="6"/>
        <end position="228"/>
    </location>
</feature>
<dbReference type="PANTHER" id="PTHR43289:SF34">
    <property type="entry name" value="SERINE_THREONINE-PROTEIN KINASE YBDM-RELATED"/>
    <property type="match status" value="1"/>
</dbReference>
<keyword evidence="2" id="KW-0547">Nucleotide-binding</keyword>
<keyword evidence="1" id="KW-0808">Transferase</keyword>
<evidence type="ECO:0000256" key="3">
    <source>
        <dbReference type="ARBA" id="ARBA00022777"/>
    </source>
</evidence>
<proteinExistence type="predicted"/>
<dbReference type="SUPFAM" id="SSF81606">
    <property type="entry name" value="PP2C-like"/>
    <property type="match status" value="1"/>
</dbReference>
<dbReference type="SMART" id="SM00220">
    <property type="entry name" value="S_TKc"/>
    <property type="match status" value="1"/>
</dbReference>
<dbReference type="CDD" id="cd14014">
    <property type="entry name" value="STKc_PknB_like"/>
    <property type="match status" value="1"/>
</dbReference>
<feature type="transmembrane region" description="Helical" evidence="5">
    <location>
        <begin position="534"/>
        <end position="554"/>
    </location>
</feature>
<evidence type="ECO:0000256" key="5">
    <source>
        <dbReference type="SAM" id="Phobius"/>
    </source>
</evidence>
<evidence type="ECO:0000256" key="4">
    <source>
        <dbReference type="ARBA" id="ARBA00022840"/>
    </source>
</evidence>
<dbReference type="PANTHER" id="PTHR43289">
    <property type="entry name" value="MITOGEN-ACTIVATED PROTEIN KINASE KINASE KINASE 20-RELATED"/>
    <property type="match status" value="1"/>
</dbReference>